<evidence type="ECO:0000256" key="2">
    <source>
        <dbReference type="ARBA" id="ARBA00022452"/>
    </source>
</evidence>
<proteinExistence type="predicted"/>
<dbReference type="Gene3D" id="2.40.160.20">
    <property type="match status" value="1"/>
</dbReference>
<feature type="signal peptide" evidence="6">
    <location>
        <begin position="1"/>
        <end position="22"/>
    </location>
</feature>
<dbReference type="GeneID" id="33939611"/>
<evidence type="ECO:0000259" key="7">
    <source>
        <dbReference type="Pfam" id="PF13505"/>
    </source>
</evidence>
<evidence type="ECO:0000313" key="8">
    <source>
        <dbReference type="EMBL" id="AIJ08446.1"/>
    </source>
</evidence>
<dbReference type="InterPro" id="IPR011250">
    <property type="entry name" value="OMP/PagP_B-barrel"/>
</dbReference>
<gene>
    <name evidence="8" type="ORF">ETEE_2001</name>
</gene>
<reference evidence="8 9" key="1">
    <citation type="journal article" date="2012" name="PLoS ONE">
        <title>Edwardsiella comparative phylogenomics reveal the new intra/inter-species taxonomic relationships, virulence evolution and niche adaptation mechanisms.</title>
        <authorList>
            <person name="Yang M."/>
            <person name="Lv Y."/>
            <person name="Xiao J."/>
            <person name="Wu H."/>
            <person name="Zheng H."/>
            <person name="Liu Q."/>
            <person name="Zhang Y."/>
            <person name="Wang Q."/>
        </authorList>
    </citation>
    <scope>NUCLEOTIDE SEQUENCE [LARGE SCALE GENOMIC DNA]</scope>
    <source>
        <strain evidence="9">080813</strain>
    </source>
</reference>
<evidence type="ECO:0000256" key="4">
    <source>
        <dbReference type="ARBA" id="ARBA00022729"/>
    </source>
</evidence>
<dbReference type="KEGG" id="ete:ETEE_2001"/>
<keyword evidence="4 6" id="KW-0732">Signal</keyword>
<keyword evidence="5" id="KW-0472">Membrane</keyword>
<evidence type="ECO:0000256" key="6">
    <source>
        <dbReference type="SAM" id="SignalP"/>
    </source>
</evidence>
<organism evidence="8 9">
    <name type="scientific">Edwardsiella anguillarum ET080813</name>
    <dbReference type="NCBI Taxonomy" id="667120"/>
    <lineage>
        <taxon>Bacteria</taxon>
        <taxon>Pseudomonadati</taxon>
        <taxon>Pseudomonadota</taxon>
        <taxon>Gammaproteobacteria</taxon>
        <taxon>Enterobacterales</taxon>
        <taxon>Hafniaceae</taxon>
        <taxon>Edwardsiella</taxon>
    </lineage>
</organism>
<dbReference type="EMBL" id="CP006664">
    <property type="protein sequence ID" value="AIJ08446.1"/>
    <property type="molecule type" value="Genomic_DNA"/>
</dbReference>
<name>A0A076LKN1_9GAMM</name>
<evidence type="ECO:0000256" key="5">
    <source>
        <dbReference type="ARBA" id="ARBA00023136"/>
    </source>
</evidence>
<dbReference type="Pfam" id="PF13505">
    <property type="entry name" value="OMP_b-brl"/>
    <property type="match status" value="1"/>
</dbReference>
<evidence type="ECO:0000313" key="9">
    <source>
        <dbReference type="Proteomes" id="UP000028681"/>
    </source>
</evidence>
<dbReference type="InterPro" id="IPR051723">
    <property type="entry name" value="Bact_OM_Invasion-Related"/>
</dbReference>
<keyword evidence="2" id="KW-1134">Transmembrane beta strand</keyword>
<evidence type="ECO:0000256" key="1">
    <source>
        <dbReference type="ARBA" id="ARBA00004571"/>
    </source>
</evidence>
<feature type="chain" id="PRO_5001714600" evidence="6">
    <location>
        <begin position="23"/>
        <end position="210"/>
    </location>
</feature>
<dbReference type="Proteomes" id="UP000028681">
    <property type="component" value="Chromosome"/>
</dbReference>
<dbReference type="PANTHER" id="PTHR35892">
    <property type="entry name" value="OUTER MEMBRANE PROTEIN PAGN-RELATED"/>
    <property type="match status" value="1"/>
</dbReference>
<evidence type="ECO:0000256" key="3">
    <source>
        <dbReference type="ARBA" id="ARBA00022692"/>
    </source>
</evidence>
<dbReference type="InterPro" id="IPR027385">
    <property type="entry name" value="Beta-barrel_OMP"/>
</dbReference>
<feature type="domain" description="Outer membrane protein beta-barrel" evidence="7">
    <location>
        <begin position="13"/>
        <end position="210"/>
    </location>
</feature>
<dbReference type="SUPFAM" id="SSF56925">
    <property type="entry name" value="OMPA-like"/>
    <property type="match status" value="1"/>
</dbReference>
<dbReference type="PANTHER" id="PTHR35892:SF2">
    <property type="entry name" value="OUTER MEMBRANE PROTEIN PAGN"/>
    <property type="match status" value="1"/>
</dbReference>
<dbReference type="RefSeq" id="WP_034163002.1">
    <property type="nucleotide sequence ID" value="NZ_CP006664.1"/>
</dbReference>
<dbReference type="GO" id="GO:0009279">
    <property type="term" value="C:cell outer membrane"/>
    <property type="evidence" value="ECO:0007669"/>
    <property type="project" value="UniProtKB-SubCell"/>
</dbReference>
<protein>
    <submittedName>
        <fullName evidence="8">Putative outer membrane adhesin</fullName>
    </submittedName>
</protein>
<sequence>MKAFTKLALFVGLVSGATLVNAAGINNTGYYAGAKMGISAEHLFDQKDVNGNGMSNDNKGVGNAGLVFGYNFENQFSLPVRAELDYTFRANATSSHTNDAAETNDSRLGLQTLMVNGYYDIKTGTPFTPYVGAGIGYANVSLKNDMNGDNVQSNSNNFAWSVGTGVIYNVNERLDLDLGYKYLDAGKASAGNSQAKVTTHDVTLGVNYYF</sequence>
<comment type="subcellular location">
    <subcellularLocation>
        <location evidence="1">Cell outer membrane</location>
        <topology evidence="1">Multi-pass membrane protein</topology>
    </subcellularLocation>
</comment>
<dbReference type="AlphaFoldDB" id="A0A076LKN1"/>
<accession>A0A076LKN1</accession>
<keyword evidence="3" id="KW-0812">Transmembrane</keyword>
<dbReference type="HOGENOM" id="CLU_057473_2_1_6"/>